<sequence length="166" mass="19393">MRIDEYLLKGLLIILASCFLYILMIFIHGMPLHDFNLWRLSILYRNVAEYHPDGSEFLVKKKYLGGPDEHGSGVCNYVVGEVRSAPRSKEEIQSAYSSHSIKSLSGFYRIPIEVLFMDEDNWPVESPWWEWEDEIKEQIKEATSTVYLVYIAIEGYPFLLDMRCDN</sequence>
<evidence type="ECO:0000313" key="2">
    <source>
        <dbReference type="EMBL" id="OHA89901.1"/>
    </source>
</evidence>
<keyword evidence="1" id="KW-0472">Membrane</keyword>
<dbReference type="AlphaFoldDB" id="A0A1G2SZV1"/>
<feature type="transmembrane region" description="Helical" evidence="1">
    <location>
        <begin position="6"/>
        <end position="27"/>
    </location>
</feature>
<dbReference type="STRING" id="1802737.A2832_02070"/>
<protein>
    <submittedName>
        <fullName evidence="2">Uncharacterized protein</fullName>
    </submittedName>
</protein>
<evidence type="ECO:0000256" key="1">
    <source>
        <dbReference type="SAM" id="Phobius"/>
    </source>
</evidence>
<keyword evidence="1" id="KW-1133">Transmembrane helix</keyword>
<comment type="caution">
    <text evidence="2">The sequence shown here is derived from an EMBL/GenBank/DDBJ whole genome shotgun (WGS) entry which is preliminary data.</text>
</comment>
<reference evidence="2 3" key="1">
    <citation type="journal article" date="2016" name="Nat. Commun.">
        <title>Thousands of microbial genomes shed light on interconnected biogeochemical processes in an aquifer system.</title>
        <authorList>
            <person name="Anantharaman K."/>
            <person name="Brown C.T."/>
            <person name="Hug L.A."/>
            <person name="Sharon I."/>
            <person name="Castelle C.J."/>
            <person name="Probst A.J."/>
            <person name="Thomas B.C."/>
            <person name="Singh A."/>
            <person name="Wilkins M.J."/>
            <person name="Karaoz U."/>
            <person name="Brodie E.L."/>
            <person name="Williams K.H."/>
            <person name="Hubbard S.S."/>
            <person name="Banfield J.F."/>
        </authorList>
    </citation>
    <scope>NUCLEOTIDE SEQUENCE [LARGE SCALE GENOMIC DNA]</scope>
</reference>
<name>A0A1G2SZV1_9BACT</name>
<organism evidence="2 3">
    <name type="scientific">Candidatus Zambryskibacteria bacterium RIFCSPHIGHO2_01_FULL_44_22b</name>
    <dbReference type="NCBI Taxonomy" id="1802737"/>
    <lineage>
        <taxon>Bacteria</taxon>
        <taxon>Candidatus Zambryskiibacteriota</taxon>
    </lineage>
</organism>
<gene>
    <name evidence="2" type="ORF">A2832_02070</name>
</gene>
<proteinExistence type="predicted"/>
<evidence type="ECO:0000313" key="3">
    <source>
        <dbReference type="Proteomes" id="UP000178538"/>
    </source>
</evidence>
<keyword evidence="1" id="KW-0812">Transmembrane</keyword>
<accession>A0A1G2SZV1</accession>
<dbReference type="Proteomes" id="UP000178538">
    <property type="component" value="Unassembled WGS sequence"/>
</dbReference>
<dbReference type="EMBL" id="MHVG01000023">
    <property type="protein sequence ID" value="OHA89901.1"/>
    <property type="molecule type" value="Genomic_DNA"/>
</dbReference>